<gene>
    <name evidence="2" type="ORF">ACFQKB_24415</name>
</gene>
<comment type="caution">
    <text evidence="2">The sequence shown here is derived from an EMBL/GenBank/DDBJ whole genome shotgun (WGS) entry which is preliminary data.</text>
</comment>
<protein>
    <submittedName>
        <fullName evidence="2">Uncharacterized protein</fullName>
    </submittedName>
</protein>
<proteinExistence type="predicted"/>
<dbReference type="EMBL" id="JBHSXS010000016">
    <property type="protein sequence ID" value="MFC6882921.1"/>
    <property type="molecule type" value="Genomic_DNA"/>
</dbReference>
<reference evidence="3" key="1">
    <citation type="journal article" date="2019" name="Int. J. Syst. Evol. Microbiol.">
        <title>The Global Catalogue of Microorganisms (GCM) 10K type strain sequencing project: providing services to taxonomists for standard genome sequencing and annotation.</title>
        <authorList>
            <consortium name="The Broad Institute Genomics Platform"/>
            <consortium name="The Broad Institute Genome Sequencing Center for Infectious Disease"/>
            <person name="Wu L."/>
            <person name="Ma J."/>
        </authorList>
    </citation>
    <scope>NUCLEOTIDE SEQUENCE [LARGE SCALE GENOMIC DNA]</scope>
    <source>
        <strain evidence="3">JCM 3369</strain>
    </source>
</reference>
<sequence length="209" mass="22097">MRQRHSVQRMLSSALTGLAVTVGALTVSALTGQPAASAAPLPEENGGGRPTSLYAEFTGWEYGPPRDGWALTHSADTDLNWLFSTSPLSRPPGSDGAFATVGPGRVNDYLADASLVSSPVDLTGQKSPVVAFDTYFYSYRGTGSVELSFDRGATWSAVWEVPAKTAARLTAPIPQAAGHSDVLVRFHYKGRSGEYGAGWGIDNVFVGTR</sequence>
<organism evidence="2 3">
    <name type="scientific">Actinomadura yumaensis</name>
    <dbReference type="NCBI Taxonomy" id="111807"/>
    <lineage>
        <taxon>Bacteria</taxon>
        <taxon>Bacillati</taxon>
        <taxon>Actinomycetota</taxon>
        <taxon>Actinomycetes</taxon>
        <taxon>Streptosporangiales</taxon>
        <taxon>Thermomonosporaceae</taxon>
        <taxon>Actinomadura</taxon>
    </lineage>
</organism>
<evidence type="ECO:0000313" key="2">
    <source>
        <dbReference type="EMBL" id="MFC6882921.1"/>
    </source>
</evidence>
<evidence type="ECO:0000313" key="3">
    <source>
        <dbReference type="Proteomes" id="UP001596380"/>
    </source>
</evidence>
<keyword evidence="3" id="KW-1185">Reference proteome</keyword>
<dbReference type="Proteomes" id="UP001596380">
    <property type="component" value="Unassembled WGS sequence"/>
</dbReference>
<dbReference type="InterPro" id="IPR013320">
    <property type="entry name" value="ConA-like_dom_sf"/>
</dbReference>
<dbReference type="RefSeq" id="WP_160819091.1">
    <property type="nucleotide sequence ID" value="NZ_JBHSXE010000001.1"/>
</dbReference>
<feature type="signal peptide" evidence="1">
    <location>
        <begin position="1"/>
        <end position="29"/>
    </location>
</feature>
<accession>A0ABW2CQJ7</accession>
<feature type="chain" id="PRO_5045260546" evidence="1">
    <location>
        <begin position="30"/>
        <end position="209"/>
    </location>
</feature>
<dbReference type="Gene3D" id="2.60.120.260">
    <property type="entry name" value="Galactose-binding domain-like"/>
    <property type="match status" value="1"/>
</dbReference>
<name>A0ABW2CQJ7_9ACTN</name>
<evidence type="ECO:0000256" key="1">
    <source>
        <dbReference type="SAM" id="SignalP"/>
    </source>
</evidence>
<keyword evidence="1" id="KW-0732">Signal</keyword>
<dbReference type="SUPFAM" id="SSF49899">
    <property type="entry name" value="Concanavalin A-like lectins/glucanases"/>
    <property type="match status" value="1"/>
</dbReference>